<dbReference type="Proteomes" id="UP001501699">
    <property type="component" value="Unassembled WGS sequence"/>
</dbReference>
<gene>
    <name evidence="1" type="ORF">GCM10023262_14330</name>
</gene>
<dbReference type="NCBIfam" id="TIGR02684">
    <property type="entry name" value="dnstrm_HI1420"/>
    <property type="match status" value="1"/>
</dbReference>
<dbReference type="InterPro" id="IPR014057">
    <property type="entry name" value="HI1420"/>
</dbReference>
<dbReference type="EMBL" id="BAABJA010000014">
    <property type="protein sequence ID" value="GAA4666381.1"/>
    <property type="molecule type" value="Genomic_DNA"/>
</dbReference>
<proteinExistence type="predicted"/>
<dbReference type="InterPro" id="IPR010982">
    <property type="entry name" value="Lambda_DNA-bd_dom_sf"/>
</dbReference>
<dbReference type="PANTHER" id="PTHR40275:SF1">
    <property type="entry name" value="SSL7038 PROTEIN"/>
    <property type="match status" value="1"/>
</dbReference>
<accession>A0ABP8VMR7</accession>
<dbReference type="SUPFAM" id="SSF47413">
    <property type="entry name" value="lambda repressor-like DNA-binding domains"/>
    <property type="match status" value="1"/>
</dbReference>
<reference evidence="2" key="1">
    <citation type="journal article" date="2019" name="Int. J. Syst. Evol. Microbiol.">
        <title>The Global Catalogue of Microorganisms (GCM) 10K type strain sequencing project: providing services to taxonomists for standard genome sequencing and annotation.</title>
        <authorList>
            <consortium name="The Broad Institute Genomics Platform"/>
            <consortium name="The Broad Institute Genome Sequencing Center for Infectious Disease"/>
            <person name="Wu L."/>
            <person name="Ma J."/>
        </authorList>
    </citation>
    <scope>NUCLEOTIDE SEQUENCE [LARGE SCALE GENOMIC DNA]</scope>
    <source>
        <strain evidence="2">JCM 17714</strain>
    </source>
</reference>
<keyword evidence="2" id="KW-1185">Reference proteome</keyword>
<dbReference type="RefSeq" id="WP_345119445.1">
    <property type="nucleotide sequence ID" value="NZ_BAABJA010000014.1"/>
</dbReference>
<protein>
    <recommendedName>
        <fullName evidence="3">Addiction module antidote protein</fullName>
    </recommendedName>
</protein>
<evidence type="ECO:0000313" key="2">
    <source>
        <dbReference type="Proteomes" id="UP001501699"/>
    </source>
</evidence>
<dbReference type="Pfam" id="PF21716">
    <property type="entry name" value="dnstrm_HI1420"/>
    <property type="match status" value="1"/>
</dbReference>
<evidence type="ECO:0000313" key="1">
    <source>
        <dbReference type="EMBL" id="GAA4666381.1"/>
    </source>
</evidence>
<dbReference type="PANTHER" id="PTHR40275">
    <property type="entry name" value="SSL7038 PROTEIN"/>
    <property type="match status" value="1"/>
</dbReference>
<sequence length="106" mass="11857">MEITKFDTSEYFKTPETQRILLEDALESKDSKYLAHALGIIAKNQGMSKIAQNTGLSRESLYRSLSDKGDPRLSTFLSVLSALDLQMSLTPIQKNCKEQTALKEVS</sequence>
<evidence type="ECO:0008006" key="3">
    <source>
        <dbReference type="Google" id="ProtNLM"/>
    </source>
</evidence>
<organism evidence="1 2">
    <name type="scientific">Bartonella pachyuromydis</name>
    <dbReference type="NCBI Taxonomy" id="931097"/>
    <lineage>
        <taxon>Bacteria</taxon>
        <taxon>Pseudomonadati</taxon>
        <taxon>Pseudomonadota</taxon>
        <taxon>Alphaproteobacteria</taxon>
        <taxon>Hyphomicrobiales</taxon>
        <taxon>Bartonellaceae</taxon>
        <taxon>Bartonella</taxon>
    </lineage>
</organism>
<name>A0ABP8VMR7_9HYPH</name>
<comment type="caution">
    <text evidence="1">The sequence shown here is derived from an EMBL/GenBank/DDBJ whole genome shotgun (WGS) entry which is preliminary data.</text>
</comment>